<evidence type="ECO:0000256" key="2">
    <source>
        <dbReference type="ARBA" id="ARBA00022723"/>
    </source>
</evidence>
<evidence type="ECO:0000259" key="8">
    <source>
        <dbReference type="Pfam" id="PF07504"/>
    </source>
</evidence>
<keyword evidence="4 6" id="KW-0862">Zinc</keyword>
<feature type="chain" id="PRO_5011831675" description="Extracellular metalloproteinase" evidence="7">
    <location>
        <begin position="24"/>
        <end position="366"/>
    </location>
</feature>
<dbReference type="GO" id="GO:0005615">
    <property type="term" value="C:extracellular space"/>
    <property type="evidence" value="ECO:0007669"/>
    <property type="project" value="InterPro"/>
</dbReference>
<comment type="cofactor">
    <cofactor evidence="6">
        <name>Zn(2+)</name>
        <dbReference type="ChEBI" id="CHEBI:29105"/>
    </cofactor>
    <text evidence="6">Binds 1 zinc ion per subunit.</text>
</comment>
<dbReference type="SUPFAM" id="SSF55486">
    <property type="entry name" value="Metalloproteases ('zincins'), catalytic domain"/>
    <property type="match status" value="1"/>
</dbReference>
<gene>
    <name evidence="9" type="ORF">TRAPUB_2016</name>
</gene>
<evidence type="ECO:0000256" key="1">
    <source>
        <dbReference type="ARBA" id="ARBA00022670"/>
    </source>
</evidence>
<organism evidence="9 10">
    <name type="scientific">Trametes pubescens</name>
    <name type="common">White-rot fungus</name>
    <dbReference type="NCBI Taxonomy" id="154538"/>
    <lineage>
        <taxon>Eukaryota</taxon>
        <taxon>Fungi</taxon>
        <taxon>Dikarya</taxon>
        <taxon>Basidiomycota</taxon>
        <taxon>Agaricomycotina</taxon>
        <taxon>Agaricomycetes</taxon>
        <taxon>Polyporales</taxon>
        <taxon>Polyporaceae</taxon>
        <taxon>Trametes</taxon>
    </lineage>
</organism>
<dbReference type="AlphaFoldDB" id="A0A1M2VHS9"/>
<dbReference type="GO" id="GO:0004222">
    <property type="term" value="F:metalloendopeptidase activity"/>
    <property type="evidence" value="ECO:0007669"/>
    <property type="project" value="InterPro"/>
</dbReference>
<feature type="signal peptide" evidence="7">
    <location>
        <begin position="1"/>
        <end position="23"/>
    </location>
</feature>
<evidence type="ECO:0000256" key="6">
    <source>
        <dbReference type="PIRSR" id="PIRSR601842-2"/>
    </source>
</evidence>
<keyword evidence="7" id="KW-0732">Signal</keyword>
<keyword evidence="10" id="KW-1185">Reference proteome</keyword>
<protein>
    <recommendedName>
        <fullName evidence="7">Extracellular metalloproteinase</fullName>
        <ecNumber evidence="7">3.4.24.-</ecNumber>
    </recommendedName>
    <alternativeName>
        <fullName evidence="7">Fungalysin</fullName>
    </alternativeName>
</protein>
<feature type="non-terminal residue" evidence="9">
    <location>
        <position position="366"/>
    </location>
</feature>
<dbReference type="Pfam" id="PF02128">
    <property type="entry name" value="Peptidase_M36"/>
    <property type="match status" value="1"/>
</dbReference>
<dbReference type="GO" id="GO:0006508">
    <property type="term" value="P:proteolysis"/>
    <property type="evidence" value="ECO:0007669"/>
    <property type="project" value="UniProtKB-KW"/>
</dbReference>
<proteinExistence type="inferred from homology"/>
<evidence type="ECO:0000256" key="3">
    <source>
        <dbReference type="ARBA" id="ARBA00022801"/>
    </source>
</evidence>
<keyword evidence="7" id="KW-0865">Zymogen</keyword>
<dbReference type="PANTHER" id="PTHR33478">
    <property type="entry name" value="EXTRACELLULAR METALLOPROTEINASE MEP"/>
    <property type="match status" value="1"/>
</dbReference>
<keyword evidence="7" id="KW-0964">Secreted</keyword>
<feature type="binding site" evidence="6">
    <location>
        <position position="224"/>
    </location>
    <ligand>
        <name>Zn(2+)</name>
        <dbReference type="ChEBI" id="CHEBI:29105"/>
        <note>catalytic</note>
    </ligand>
</feature>
<dbReference type="Proteomes" id="UP000184267">
    <property type="component" value="Unassembled WGS sequence"/>
</dbReference>
<dbReference type="Pfam" id="PF07504">
    <property type="entry name" value="FTP"/>
    <property type="match status" value="1"/>
</dbReference>
<reference evidence="9 10" key="1">
    <citation type="submission" date="2016-10" db="EMBL/GenBank/DDBJ databases">
        <title>Genome sequence of the basidiomycete white-rot fungus Trametes pubescens.</title>
        <authorList>
            <person name="Makela M.R."/>
            <person name="Granchi Z."/>
            <person name="Peng M."/>
            <person name="De Vries R.P."/>
            <person name="Grigoriev I."/>
            <person name="Riley R."/>
            <person name="Hilden K."/>
        </authorList>
    </citation>
    <scope>NUCLEOTIDE SEQUENCE [LARGE SCALE GENOMIC DNA]</scope>
    <source>
        <strain evidence="9 10">FBCC735</strain>
    </source>
</reference>
<dbReference type="InterPro" id="IPR050371">
    <property type="entry name" value="Fungal_virulence_M36"/>
</dbReference>
<evidence type="ECO:0000256" key="5">
    <source>
        <dbReference type="ARBA" id="ARBA00023049"/>
    </source>
</evidence>
<dbReference type="Gene3D" id="3.10.170.10">
    <property type="match status" value="1"/>
</dbReference>
<keyword evidence="2 6" id="KW-0479">Metal-binding</keyword>
<dbReference type="EC" id="3.4.24.-" evidence="7"/>
<comment type="caution">
    <text evidence="9">The sequence shown here is derived from an EMBL/GenBank/DDBJ whole genome shotgun (WGS) entry which is preliminary data.</text>
</comment>
<dbReference type="PRINTS" id="PR00999">
    <property type="entry name" value="FUNGALYSIN"/>
</dbReference>
<keyword evidence="5 7" id="KW-0482">Metalloprotease</keyword>
<keyword evidence="3 7" id="KW-0378">Hydrolase</keyword>
<sequence length="366" mass="39175">MKLSCNFFKSVLLAVVFATIVSAAPFTGSLKHTSTQKRSIGNLVVESFHPESSFETFGVEGIAHPLSARDEFDVKAATVSFVQSRLNVHPDTVGFRTSFENDVAHHAFVKQQVNGVPIANAVANVAFNKANQVVSFGSSFVNTTSVPSTTPSISLEDAISTAESQLSGKFNEHPATLKFVAKKDGSLALTHVVQIQNDETGAWFEAFVDAHSGELVQLTDFVAEASYLVLPITKETPTEGFEVLTNPQNIAASPAGWHSDGTTTTTVTAGNNVITFKGAQTNTTTESSPVLNFIYRQDPTQDPIVPVNVDAARTNAFYIVNTVHDISYIYGFTEAGFNFQNNNFGKGGAGNDRVTVSVQDAAGINN</sequence>
<dbReference type="GO" id="GO:0008270">
    <property type="term" value="F:zinc ion binding"/>
    <property type="evidence" value="ECO:0007669"/>
    <property type="project" value="InterPro"/>
</dbReference>
<dbReference type="InterPro" id="IPR011096">
    <property type="entry name" value="FTP_domain"/>
</dbReference>
<evidence type="ECO:0000313" key="9">
    <source>
        <dbReference type="EMBL" id="OJT07131.1"/>
    </source>
</evidence>
<dbReference type="EMBL" id="MNAD01001220">
    <property type="protein sequence ID" value="OJT07131.1"/>
    <property type="molecule type" value="Genomic_DNA"/>
</dbReference>
<comment type="similarity">
    <text evidence="7">Belongs to the peptidase M36 family.</text>
</comment>
<evidence type="ECO:0000256" key="4">
    <source>
        <dbReference type="ARBA" id="ARBA00022833"/>
    </source>
</evidence>
<dbReference type="OrthoDB" id="3227768at2759"/>
<comment type="subcellular location">
    <subcellularLocation>
        <location evidence="7">Secreted</location>
    </subcellularLocation>
</comment>
<accession>A0A1M2VHS9</accession>
<feature type="domain" description="FTP" evidence="8">
    <location>
        <begin position="105"/>
        <end position="140"/>
    </location>
</feature>
<dbReference type="OMA" id="THIVQMR"/>
<dbReference type="PANTHER" id="PTHR33478:SF1">
    <property type="entry name" value="EXTRACELLULAR METALLOPROTEINASE MEP"/>
    <property type="match status" value="1"/>
</dbReference>
<keyword evidence="1 7" id="KW-0645">Protease</keyword>
<evidence type="ECO:0000313" key="10">
    <source>
        <dbReference type="Proteomes" id="UP000184267"/>
    </source>
</evidence>
<dbReference type="InterPro" id="IPR001842">
    <property type="entry name" value="Peptidase_M36"/>
</dbReference>
<evidence type="ECO:0000256" key="7">
    <source>
        <dbReference type="RuleBase" id="RU364017"/>
    </source>
</evidence>
<name>A0A1M2VHS9_TRAPU</name>